<evidence type="ECO:0000313" key="1">
    <source>
        <dbReference type="EMBL" id="UPK72575.1"/>
    </source>
</evidence>
<reference evidence="1 2" key="1">
    <citation type="submission" date="2022-04" db="EMBL/GenBank/DDBJ databases">
        <title>The arsenic-methylating capacity of Chitinophaga filiformis YT5 during chitin decomposition.</title>
        <authorList>
            <person name="Chen G."/>
            <person name="Liang Y."/>
        </authorList>
    </citation>
    <scope>NUCLEOTIDE SEQUENCE [LARGE SCALE GENOMIC DNA]</scope>
    <source>
        <strain evidence="1 2">YT5</strain>
    </source>
</reference>
<dbReference type="Proteomes" id="UP000830198">
    <property type="component" value="Chromosome"/>
</dbReference>
<protein>
    <submittedName>
        <fullName evidence="1">Four-helix bundle copper-binding protein</fullName>
    </submittedName>
</protein>
<dbReference type="InterPro" id="IPR044543">
    <property type="entry name" value="YHJQ-like"/>
</dbReference>
<name>A0ABY4I917_CHIFI</name>
<evidence type="ECO:0000313" key="2">
    <source>
        <dbReference type="Proteomes" id="UP000830198"/>
    </source>
</evidence>
<dbReference type="InterPro" id="IPR005560">
    <property type="entry name" value="Csp_YhjQ"/>
</dbReference>
<accession>A0ABY4I917</accession>
<dbReference type="Pfam" id="PF03860">
    <property type="entry name" value="Csp"/>
    <property type="match status" value="1"/>
</dbReference>
<sequence>MGWKELKICAEACAACSLACGYCVTALLKSEYAEKLKNCTAVLLECIAICEATVAVASLNGIFGEQQCRLCIAACNKCAEVCEAHMQWEAAHCKTCADACRHCADTCEDAFNTVGNPVISVNIQ</sequence>
<proteinExistence type="predicted"/>
<organism evidence="1 2">
    <name type="scientific">Chitinophaga filiformis</name>
    <name type="common">Myxococcus filiformis</name>
    <name type="synonym">Flexibacter filiformis</name>
    <dbReference type="NCBI Taxonomy" id="104663"/>
    <lineage>
        <taxon>Bacteria</taxon>
        <taxon>Pseudomonadati</taxon>
        <taxon>Bacteroidota</taxon>
        <taxon>Chitinophagia</taxon>
        <taxon>Chitinophagales</taxon>
        <taxon>Chitinophagaceae</taxon>
        <taxon>Chitinophaga</taxon>
    </lineage>
</organism>
<dbReference type="Gene3D" id="1.20.1270.360">
    <property type="match status" value="1"/>
</dbReference>
<dbReference type="RefSeq" id="WP_247814759.1">
    <property type="nucleotide sequence ID" value="NZ_CP095855.1"/>
</dbReference>
<dbReference type="PANTHER" id="PTHR37310:SF1">
    <property type="entry name" value="CYTOPLASMIC PROTEIN"/>
    <property type="match status" value="1"/>
</dbReference>
<dbReference type="PANTHER" id="PTHR37310">
    <property type="entry name" value="CYTOPLASMIC PROTEIN-RELATED"/>
    <property type="match status" value="1"/>
</dbReference>
<dbReference type="EMBL" id="CP095855">
    <property type="protein sequence ID" value="UPK72575.1"/>
    <property type="molecule type" value="Genomic_DNA"/>
</dbReference>
<keyword evidence="2" id="KW-1185">Reference proteome</keyword>
<dbReference type="CDD" id="cd08026">
    <property type="entry name" value="DUF326"/>
    <property type="match status" value="1"/>
</dbReference>
<gene>
    <name evidence="1" type="ORF">MYF79_14880</name>
</gene>